<evidence type="ECO:0000256" key="6">
    <source>
        <dbReference type="SAM" id="Phobius"/>
    </source>
</evidence>
<keyword evidence="3" id="KW-0813">Transport</keyword>
<comment type="subcellular location">
    <subcellularLocation>
        <location evidence="1">Nucleus</location>
    </subcellularLocation>
</comment>
<comment type="similarity">
    <text evidence="2">Belongs to the importin beta family.</text>
</comment>
<dbReference type="GO" id="GO:0005634">
    <property type="term" value="C:nucleus"/>
    <property type="evidence" value="ECO:0007669"/>
    <property type="project" value="UniProtKB-SubCell"/>
</dbReference>
<feature type="compositionally biased region" description="Acidic residues" evidence="5">
    <location>
        <begin position="401"/>
        <end position="410"/>
    </location>
</feature>
<keyword evidence="9" id="KW-1185">Reference proteome</keyword>
<keyword evidence="6" id="KW-0472">Membrane</keyword>
<dbReference type="AlphaFoldDB" id="A0AAD5Q5N7"/>
<dbReference type="InterPro" id="IPR016024">
    <property type="entry name" value="ARM-type_fold"/>
</dbReference>
<feature type="transmembrane region" description="Helical" evidence="6">
    <location>
        <begin position="1025"/>
        <end position="1044"/>
    </location>
</feature>
<reference evidence="8" key="1">
    <citation type="submission" date="2021-12" db="EMBL/GenBank/DDBJ databases">
        <title>Prjna785345.</title>
        <authorList>
            <person name="Rujirawat T."/>
            <person name="Krajaejun T."/>
        </authorList>
    </citation>
    <scope>NUCLEOTIDE SEQUENCE</scope>
    <source>
        <strain evidence="8">Pi057C3</strain>
    </source>
</reference>
<keyword evidence="4" id="KW-0539">Nucleus</keyword>
<keyword evidence="6" id="KW-0812">Transmembrane</keyword>
<feature type="transmembrane region" description="Helical" evidence="6">
    <location>
        <begin position="991"/>
        <end position="1019"/>
    </location>
</feature>
<sequence length="1156" mass="129171">MELLVGAVQQLFQGAPGSDAQRAANAWLLRLQHSDDAWLVALQVLRADLLAASSAAPPPDLSVVIVGLQLLRSKVDVQWSSAAHELRADVRQALTQWLHATSPRVASEPALRAAFRLACVTLAALIARDSDATTWSLWRQQCGSDSSLVQTLEVLGALPQQLRSVSPTKDHAQLSALLLDVVSAVGRAFQLESPSLLNRESALRCLESWSVGCLPEVPAFGLTAAHLLESDLLTALLDQVVHLQNEQLCLHSDRDVMQPTLEFWFFVLDRSVLDGHQWELLARAVSTEYLLGVLSRVVNALLQHCCFPAWFVDAQRLPSSNDDGDDEIQDIIRVRREITDTLLSLFSKWPTPGPVQLEFQHRPASCVKGMAELLRSTSDVATLDALLYVFETCVELFDMASTDDSEEDNDDRIGDRSDGSEGTQVMLQVLHDALALPLHPLLISGVARLFRALSAALVLPGQTYIKVTIAFFRGLEIPSTYAIATEALRHVSHAVTKYTDLSDRHDVLNAAIAACQRSESTHRQQDEFYPVVVQIVETELSAKLLRAAMTFVGPLQAPWDSPSYRPRGVWQFLFQLLQSPRMSVSYRGEADMTADGASTSAHPDGSLFHVGDNVSLSYVLIFLSALVVGIIIFENLLHVVEGHANKYAKYGEMLRIAYRELMILGFVGLWIKIYKEITHVSAYSSSVIAVQVADLTMFLLALALLAQAIIIFLVLRRHNVLVDRAELISTSDMAETLELRACARRANDPAAHEAIGNCGATRKLRASDCRTVIQLRVLRHLFLRQYELPELFPFSKYLRQAQDNQITHMIDVQITTWALLLGLAWALEGTSWLWLSVGGASEPRAIVASYVVFSWALLVLHVAVSLYFRHCLKLMLRAGGLTSDRDTISCLRAIADEEATVLGSELAGEALEKMQEIQERQEALRRKRQRYHVVEKDKGLQIIAMCCRRLGRLCRPSAPEDPLPAHRSSTSQVRARRGLVPLPIPWFSCKVYHFVVMFLLMVNGFYLALLLQCVAYQMTDLVHDFGFLTVLCIPLPLVLNTIVFQPRIFRRYIIVASIYRVDVDTLSEVVTHFSEIVELRSEFASTLLQRLKENGHSVDDLKTELRRYDRDGAGVLDVESLRRALYSLGFRLSYFRFNSLVRTLFQLKRGMVDLCG</sequence>
<dbReference type="EMBL" id="JAKCXM010000213">
    <property type="protein sequence ID" value="KAJ0398506.1"/>
    <property type="molecule type" value="Genomic_DNA"/>
</dbReference>
<dbReference type="InterPro" id="IPR011989">
    <property type="entry name" value="ARM-like"/>
</dbReference>
<gene>
    <name evidence="8" type="ORF">P43SY_004085</name>
</gene>
<dbReference type="InterPro" id="IPR011992">
    <property type="entry name" value="EF-hand-dom_pair"/>
</dbReference>
<feature type="region of interest" description="Disordered" evidence="5">
    <location>
        <begin position="401"/>
        <end position="420"/>
    </location>
</feature>
<evidence type="ECO:0000313" key="9">
    <source>
        <dbReference type="Proteomes" id="UP001209570"/>
    </source>
</evidence>
<organism evidence="8 9">
    <name type="scientific">Pythium insidiosum</name>
    <name type="common">Pythiosis disease agent</name>
    <dbReference type="NCBI Taxonomy" id="114742"/>
    <lineage>
        <taxon>Eukaryota</taxon>
        <taxon>Sar</taxon>
        <taxon>Stramenopiles</taxon>
        <taxon>Oomycota</taxon>
        <taxon>Peronosporomycetes</taxon>
        <taxon>Pythiales</taxon>
        <taxon>Pythiaceae</taxon>
        <taxon>Pythium</taxon>
    </lineage>
</organism>
<dbReference type="InterPro" id="IPR002048">
    <property type="entry name" value="EF_hand_dom"/>
</dbReference>
<accession>A0AAD5Q5N7</accession>
<dbReference type="SUPFAM" id="SSF47473">
    <property type="entry name" value="EF-hand"/>
    <property type="match status" value="1"/>
</dbReference>
<dbReference type="SUPFAM" id="SSF48371">
    <property type="entry name" value="ARM repeat"/>
    <property type="match status" value="1"/>
</dbReference>
<dbReference type="PANTHER" id="PTHR12363:SF33">
    <property type="entry name" value="IMPORTIN-13"/>
    <property type="match status" value="1"/>
</dbReference>
<dbReference type="Gene3D" id="1.10.238.10">
    <property type="entry name" value="EF-hand"/>
    <property type="match status" value="1"/>
</dbReference>
<evidence type="ECO:0000259" key="7">
    <source>
        <dbReference type="PROSITE" id="PS50222"/>
    </source>
</evidence>
<evidence type="ECO:0000256" key="3">
    <source>
        <dbReference type="ARBA" id="ARBA00022448"/>
    </source>
</evidence>
<name>A0AAD5Q5N7_PYTIN</name>
<keyword evidence="6" id="KW-1133">Transmembrane helix</keyword>
<dbReference type="GO" id="GO:0005737">
    <property type="term" value="C:cytoplasm"/>
    <property type="evidence" value="ECO:0007669"/>
    <property type="project" value="TreeGrafter"/>
</dbReference>
<evidence type="ECO:0000256" key="2">
    <source>
        <dbReference type="ARBA" id="ARBA00007991"/>
    </source>
</evidence>
<dbReference type="Proteomes" id="UP001209570">
    <property type="component" value="Unassembled WGS sequence"/>
</dbReference>
<feature type="transmembrane region" description="Helical" evidence="6">
    <location>
        <begin position="806"/>
        <end position="827"/>
    </location>
</feature>
<dbReference type="PROSITE" id="PS50222">
    <property type="entry name" value="EF_HAND_2"/>
    <property type="match status" value="1"/>
</dbReference>
<protein>
    <recommendedName>
        <fullName evidence="7">EF-hand domain-containing protein</fullName>
    </recommendedName>
</protein>
<dbReference type="GO" id="GO:0005509">
    <property type="term" value="F:calcium ion binding"/>
    <property type="evidence" value="ECO:0007669"/>
    <property type="project" value="InterPro"/>
</dbReference>
<evidence type="ECO:0000256" key="1">
    <source>
        <dbReference type="ARBA" id="ARBA00004123"/>
    </source>
</evidence>
<feature type="domain" description="EF-hand" evidence="7">
    <location>
        <begin position="1096"/>
        <end position="1131"/>
    </location>
</feature>
<dbReference type="InterPro" id="IPR051345">
    <property type="entry name" value="Importin_beta-like_NTR"/>
</dbReference>
<comment type="caution">
    <text evidence="8">The sequence shown here is derived from an EMBL/GenBank/DDBJ whole genome shotgun (WGS) entry which is preliminary data.</text>
</comment>
<proteinExistence type="inferred from homology"/>
<evidence type="ECO:0000256" key="4">
    <source>
        <dbReference type="ARBA" id="ARBA00023242"/>
    </source>
</evidence>
<evidence type="ECO:0000313" key="8">
    <source>
        <dbReference type="EMBL" id="KAJ0398506.1"/>
    </source>
</evidence>
<evidence type="ECO:0000256" key="5">
    <source>
        <dbReference type="SAM" id="MobiDB-lite"/>
    </source>
</evidence>
<dbReference type="Gene3D" id="1.25.10.10">
    <property type="entry name" value="Leucine-rich Repeat Variant"/>
    <property type="match status" value="2"/>
</dbReference>
<feature type="transmembrane region" description="Helical" evidence="6">
    <location>
        <begin position="847"/>
        <end position="868"/>
    </location>
</feature>
<dbReference type="GO" id="GO:0006606">
    <property type="term" value="P:protein import into nucleus"/>
    <property type="evidence" value="ECO:0007669"/>
    <property type="project" value="TreeGrafter"/>
</dbReference>
<dbReference type="PANTHER" id="PTHR12363">
    <property type="entry name" value="TRANSPORTIN 3 AND IMPORTIN 13"/>
    <property type="match status" value="1"/>
</dbReference>
<feature type="transmembrane region" description="Helical" evidence="6">
    <location>
        <begin position="695"/>
        <end position="715"/>
    </location>
</feature>
<feature type="transmembrane region" description="Helical" evidence="6">
    <location>
        <begin position="616"/>
        <end position="637"/>
    </location>
</feature>
<feature type="transmembrane region" description="Helical" evidence="6">
    <location>
        <begin position="657"/>
        <end position="675"/>
    </location>
</feature>